<reference evidence="2" key="1">
    <citation type="submission" date="2022-05" db="EMBL/GenBank/DDBJ databases">
        <title>Halomonas geminus sp. nov. and Halomonas llamarensis sp. nov. isolated from high-altitude salars of the Atacama Desert.</title>
        <authorList>
            <person name="Hintersatz C."/>
            <person name="Rojas L.A."/>
            <person name="Wei T.-S."/>
            <person name="Kutschke S."/>
            <person name="Lehmann F."/>
            <person name="Jain R."/>
            <person name="Pollmann K."/>
        </authorList>
    </citation>
    <scope>NUCLEOTIDE SEQUENCE</scope>
    <source>
        <strain evidence="2">ATCHA</strain>
    </source>
</reference>
<sequence length="73" mass="8378">MNKEILLGVFIFLSLTALFRFFILPKFISTPDEGSSLLHNLLWGVPFLFVFISAILFVEFIFDFFGIVPSNDD</sequence>
<protein>
    <submittedName>
        <fullName evidence="2">Uncharacterized protein</fullName>
    </submittedName>
</protein>
<dbReference type="Proteomes" id="UP001165308">
    <property type="component" value="Unassembled WGS sequence"/>
</dbReference>
<feature type="transmembrane region" description="Helical" evidence="1">
    <location>
        <begin position="43"/>
        <end position="68"/>
    </location>
</feature>
<dbReference type="EMBL" id="JAMJPJ010000024">
    <property type="protein sequence ID" value="MCL7930876.1"/>
    <property type="molecule type" value="Genomic_DNA"/>
</dbReference>
<evidence type="ECO:0000313" key="3">
    <source>
        <dbReference type="Proteomes" id="UP001165308"/>
    </source>
</evidence>
<proteinExistence type="predicted"/>
<dbReference type="RefSeq" id="WP_250082858.1">
    <property type="nucleotide sequence ID" value="NZ_JAMJPJ010000024.1"/>
</dbReference>
<keyword evidence="1" id="KW-1133">Transmembrane helix</keyword>
<keyword evidence="1" id="KW-0472">Membrane</keyword>
<evidence type="ECO:0000313" key="2">
    <source>
        <dbReference type="EMBL" id="MCL7930876.1"/>
    </source>
</evidence>
<evidence type="ECO:0000256" key="1">
    <source>
        <dbReference type="SAM" id="Phobius"/>
    </source>
</evidence>
<organism evidence="2 3">
    <name type="scientific">Halomonas llamarensis</name>
    <dbReference type="NCBI Taxonomy" id="2945104"/>
    <lineage>
        <taxon>Bacteria</taxon>
        <taxon>Pseudomonadati</taxon>
        <taxon>Pseudomonadota</taxon>
        <taxon>Gammaproteobacteria</taxon>
        <taxon>Oceanospirillales</taxon>
        <taxon>Halomonadaceae</taxon>
        <taxon>Halomonas</taxon>
    </lineage>
</organism>
<gene>
    <name evidence="2" type="ORF">M8006_12965</name>
</gene>
<feature type="transmembrane region" description="Helical" evidence="1">
    <location>
        <begin position="5"/>
        <end position="23"/>
    </location>
</feature>
<name>A0ABT0STD2_9GAMM</name>
<comment type="caution">
    <text evidence="2">The sequence shown here is derived from an EMBL/GenBank/DDBJ whole genome shotgun (WGS) entry which is preliminary data.</text>
</comment>
<accession>A0ABT0STD2</accession>
<keyword evidence="3" id="KW-1185">Reference proteome</keyword>
<keyword evidence="1" id="KW-0812">Transmembrane</keyword>